<dbReference type="EMBL" id="MVDD01000002">
    <property type="protein sequence ID" value="PKQ64887.1"/>
    <property type="molecule type" value="Genomic_DNA"/>
</dbReference>
<feature type="transmembrane region" description="Helical" evidence="1">
    <location>
        <begin position="82"/>
        <end position="102"/>
    </location>
</feature>
<evidence type="ECO:0000259" key="2">
    <source>
        <dbReference type="Pfam" id="PF04773"/>
    </source>
</evidence>
<evidence type="ECO:0000256" key="1">
    <source>
        <dbReference type="SAM" id="Phobius"/>
    </source>
</evidence>
<dbReference type="InterPro" id="IPR006860">
    <property type="entry name" value="FecR"/>
</dbReference>
<keyword evidence="5" id="KW-1185">Reference proteome</keyword>
<keyword evidence="1" id="KW-0812">Transmembrane</keyword>
<dbReference type="OrthoDB" id="699645at2"/>
<evidence type="ECO:0000313" key="5">
    <source>
        <dbReference type="Proteomes" id="UP000233535"/>
    </source>
</evidence>
<dbReference type="InterPro" id="IPR012373">
    <property type="entry name" value="Ferrdict_sens_TM"/>
</dbReference>
<name>A0A2N3I3K2_9BACT</name>
<accession>A0A2N3I3K2</accession>
<sequence length="316" mass="36622">MKVNTQLLTDYLNNKCDKETKRKLNTWLHEDPKNQKYLNELKIYWDAKESKPTKLEFDSKTGFQNLLAKKLHRQKQNRKRTLRYAALIAALISTSLFGYLFISNENTDQKVVNMLPIEKTVLLPDGTSISLTRGSTIEYPNKFSKQERLVKLSGEAFFNVAKNKEKPFIILAGKTRTKVLGTSFRIKETEKRTTIEVQTGIVEFMEQENTANKIKLEKNDYAQFVNNQKAVLKNISQSDTVDFAVKLLKYKNERLEVICKDLSELFNTTIQIQNESKSQLSITAVFEEQNLESIIKSLCFTLNLEYEQKNNILLLK</sequence>
<keyword evidence="1" id="KW-0472">Membrane</keyword>
<dbReference type="Gene3D" id="3.55.50.30">
    <property type="match status" value="1"/>
</dbReference>
<evidence type="ECO:0008006" key="6">
    <source>
        <dbReference type="Google" id="ProtNLM"/>
    </source>
</evidence>
<dbReference type="AlphaFoldDB" id="A0A2N3I3K2"/>
<dbReference type="PANTHER" id="PTHR30273">
    <property type="entry name" value="PERIPLASMIC SIGNAL SENSOR AND SIGMA FACTOR ACTIVATOR FECR-RELATED"/>
    <property type="match status" value="1"/>
</dbReference>
<comment type="caution">
    <text evidence="4">The sequence shown here is derived from an EMBL/GenBank/DDBJ whole genome shotgun (WGS) entry which is preliminary data.</text>
</comment>
<dbReference type="InterPro" id="IPR032508">
    <property type="entry name" value="FecR_C"/>
</dbReference>
<evidence type="ECO:0000313" key="4">
    <source>
        <dbReference type="EMBL" id="PKQ64887.1"/>
    </source>
</evidence>
<keyword evidence="1" id="KW-1133">Transmembrane helix</keyword>
<dbReference type="Gene3D" id="2.60.120.1440">
    <property type="match status" value="1"/>
</dbReference>
<dbReference type="Proteomes" id="UP000233535">
    <property type="component" value="Unassembled WGS sequence"/>
</dbReference>
<feature type="domain" description="FecR protein" evidence="2">
    <location>
        <begin position="120"/>
        <end position="203"/>
    </location>
</feature>
<dbReference type="PIRSF" id="PIRSF018266">
    <property type="entry name" value="FecR"/>
    <property type="match status" value="1"/>
</dbReference>
<dbReference type="Pfam" id="PF16344">
    <property type="entry name" value="FecR_C"/>
    <property type="match status" value="1"/>
</dbReference>
<dbReference type="RefSeq" id="WP_101259985.1">
    <property type="nucleotide sequence ID" value="NZ_MVDD01000002.1"/>
</dbReference>
<protein>
    <recommendedName>
        <fullName evidence="6">FecR protein domain-containing protein</fullName>
    </recommendedName>
</protein>
<dbReference type="GO" id="GO:0016989">
    <property type="term" value="F:sigma factor antagonist activity"/>
    <property type="evidence" value="ECO:0007669"/>
    <property type="project" value="TreeGrafter"/>
</dbReference>
<dbReference type="Pfam" id="PF04773">
    <property type="entry name" value="FecR"/>
    <property type="match status" value="1"/>
</dbReference>
<dbReference type="PANTHER" id="PTHR30273:SF2">
    <property type="entry name" value="PROTEIN FECR"/>
    <property type="match status" value="1"/>
</dbReference>
<feature type="domain" description="Protein FecR C-terminal" evidence="3">
    <location>
        <begin position="248"/>
        <end position="312"/>
    </location>
</feature>
<proteinExistence type="predicted"/>
<evidence type="ECO:0000259" key="3">
    <source>
        <dbReference type="Pfam" id="PF16344"/>
    </source>
</evidence>
<organism evidence="4 5">
    <name type="scientific">Labilibaculum filiforme</name>
    <dbReference type="NCBI Taxonomy" id="1940526"/>
    <lineage>
        <taxon>Bacteria</taxon>
        <taxon>Pseudomonadati</taxon>
        <taxon>Bacteroidota</taxon>
        <taxon>Bacteroidia</taxon>
        <taxon>Marinilabiliales</taxon>
        <taxon>Marinifilaceae</taxon>
        <taxon>Labilibaculum</taxon>
    </lineage>
</organism>
<gene>
    <name evidence="4" type="ORF">BZG02_03275</name>
</gene>
<reference evidence="4 5" key="1">
    <citation type="journal article" date="2017" name="Front. Microbiol.">
        <title>Labilibaculum manganireducens gen. nov., sp. nov. and Labilibaculum filiforme sp. nov., Novel Bacteroidetes Isolated from Subsurface Sediments of the Baltic Sea.</title>
        <authorList>
            <person name="Vandieken V."/>
            <person name="Marshall I.P."/>
            <person name="Niemann H."/>
            <person name="Engelen B."/>
            <person name="Cypionka H."/>
        </authorList>
    </citation>
    <scope>NUCLEOTIDE SEQUENCE [LARGE SCALE GENOMIC DNA]</scope>
    <source>
        <strain evidence="4 5">59.16B</strain>
    </source>
</reference>